<dbReference type="Gene3D" id="3.90.980.10">
    <property type="entry name" value="DNA primase, catalytic core, N-terminal domain"/>
    <property type="match status" value="1"/>
</dbReference>
<comment type="domain">
    <text evidence="12">Contains an N-terminal zinc-binding domain, a central core domain that contains the primase activity, and a C-terminal DnaB-binding domain.</text>
</comment>
<name>A0A7S9QDN3_9RHOB</name>
<dbReference type="SMART" id="SM00493">
    <property type="entry name" value="TOPRIM"/>
    <property type="match status" value="1"/>
</dbReference>
<organism evidence="14 15">
    <name type="scientific">Pontivivens ytuae</name>
    <dbReference type="NCBI Taxonomy" id="2789856"/>
    <lineage>
        <taxon>Bacteria</taxon>
        <taxon>Pseudomonadati</taxon>
        <taxon>Pseudomonadota</taxon>
        <taxon>Alphaproteobacteria</taxon>
        <taxon>Rhodobacterales</taxon>
        <taxon>Paracoccaceae</taxon>
        <taxon>Pontivivens</taxon>
    </lineage>
</organism>
<keyword evidence="7 12" id="KW-0863">Zinc-finger</keyword>
<comment type="function">
    <text evidence="12">RNA polymerase that catalyzes the synthesis of short RNA molecules used as primers for DNA polymerase during DNA replication.</text>
</comment>
<dbReference type="Gene3D" id="3.90.580.10">
    <property type="entry name" value="Zinc finger, CHC2-type domain"/>
    <property type="match status" value="1"/>
</dbReference>
<dbReference type="Pfam" id="PF01807">
    <property type="entry name" value="Zn_ribbon_DnaG"/>
    <property type="match status" value="1"/>
</dbReference>
<dbReference type="GO" id="GO:0006269">
    <property type="term" value="P:DNA replication, synthesis of primer"/>
    <property type="evidence" value="ECO:0007669"/>
    <property type="project" value="UniProtKB-UniRule"/>
</dbReference>
<dbReference type="Pfam" id="PF08275">
    <property type="entry name" value="DNAG_N"/>
    <property type="match status" value="1"/>
</dbReference>
<dbReference type="FunFam" id="3.40.1360.10:FF:000002">
    <property type="entry name" value="DNA primase"/>
    <property type="match status" value="1"/>
</dbReference>
<dbReference type="InterPro" id="IPR019475">
    <property type="entry name" value="DNA_primase_DnaB-bd"/>
</dbReference>
<evidence type="ECO:0000256" key="6">
    <source>
        <dbReference type="ARBA" id="ARBA00022723"/>
    </source>
</evidence>
<evidence type="ECO:0000256" key="11">
    <source>
        <dbReference type="ARBA" id="ARBA00023163"/>
    </source>
</evidence>
<reference evidence="14 15" key="1">
    <citation type="submission" date="2020-11" db="EMBL/GenBank/DDBJ databases">
        <title>Description of Pontivivens ytuae sp. nov. isolated from deep sea sediment of Mariana Trench.</title>
        <authorList>
            <person name="Wang Z."/>
            <person name="Sun Q.-L."/>
            <person name="Xu X.-D."/>
            <person name="Tang Y.-Z."/>
            <person name="Zhang J."/>
        </authorList>
    </citation>
    <scope>NUCLEOTIDE SEQUENCE [LARGE SCALE GENOMIC DNA]</scope>
    <source>
        <strain evidence="14 15">MT2928</strain>
    </source>
</reference>
<dbReference type="SMART" id="SM00400">
    <property type="entry name" value="ZnF_CHCC"/>
    <property type="match status" value="1"/>
</dbReference>
<comment type="similarity">
    <text evidence="12">Belongs to the DnaG primase family.</text>
</comment>
<evidence type="ECO:0000256" key="2">
    <source>
        <dbReference type="ARBA" id="ARBA00022515"/>
    </source>
</evidence>
<dbReference type="AlphaFoldDB" id="A0A7S9QDN3"/>
<dbReference type="SUPFAM" id="SSF57783">
    <property type="entry name" value="Zinc beta-ribbon"/>
    <property type="match status" value="1"/>
</dbReference>
<feature type="zinc finger region" description="CHC2-type" evidence="12">
    <location>
        <begin position="43"/>
        <end position="67"/>
    </location>
</feature>
<dbReference type="GO" id="GO:0003899">
    <property type="term" value="F:DNA-directed RNA polymerase activity"/>
    <property type="evidence" value="ECO:0007669"/>
    <property type="project" value="UniProtKB-UniRule"/>
</dbReference>
<evidence type="ECO:0000256" key="12">
    <source>
        <dbReference type="HAMAP-Rule" id="MF_00974"/>
    </source>
</evidence>
<evidence type="ECO:0000256" key="8">
    <source>
        <dbReference type="ARBA" id="ARBA00022833"/>
    </source>
</evidence>
<keyword evidence="9" id="KW-0460">Magnesium</keyword>
<dbReference type="GO" id="GO:0003677">
    <property type="term" value="F:DNA binding"/>
    <property type="evidence" value="ECO:0007669"/>
    <property type="project" value="UniProtKB-KW"/>
</dbReference>
<dbReference type="PROSITE" id="PS50880">
    <property type="entry name" value="TOPRIM"/>
    <property type="match status" value="1"/>
</dbReference>
<dbReference type="Gene3D" id="3.40.1360.10">
    <property type="match status" value="1"/>
</dbReference>
<dbReference type="InterPro" id="IPR006295">
    <property type="entry name" value="DNA_primase_DnaG"/>
</dbReference>
<keyword evidence="11 12" id="KW-0804">Transcription</keyword>
<protein>
    <recommendedName>
        <fullName evidence="12">DNA primase</fullName>
        <ecNumber evidence="12">2.7.7.101</ecNumber>
    </recommendedName>
</protein>
<dbReference type="Pfam" id="PF13155">
    <property type="entry name" value="Toprim_2"/>
    <property type="match status" value="1"/>
</dbReference>
<dbReference type="PANTHER" id="PTHR30313">
    <property type="entry name" value="DNA PRIMASE"/>
    <property type="match status" value="1"/>
</dbReference>
<keyword evidence="10 12" id="KW-0238">DNA-binding</keyword>
<feature type="domain" description="Toprim" evidence="13">
    <location>
        <begin position="261"/>
        <end position="343"/>
    </location>
</feature>
<dbReference type="NCBIfam" id="TIGR01391">
    <property type="entry name" value="dnaG"/>
    <property type="match status" value="1"/>
</dbReference>
<comment type="subunit">
    <text evidence="12">Monomer. Interacts with DnaB.</text>
</comment>
<dbReference type="EMBL" id="CP064942">
    <property type="protein sequence ID" value="QPH54562.1"/>
    <property type="molecule type" value="Genomic_DNA"/>
</dbReference>
<evidence type="ECO:0000313" key="14">
    <source>
        <dbReference type="EMBL" id="QPH54562.1"/>
    </source>
</evidence>
<dbReference type="PANTHER" id="PTHR30313:SF2">
    <property type="entry name" value="DNA PRIMASE"/>
    <property type="match status" value="1"/>
</dbReference>
<dbReference type="GO" id="GO:0005737">
    <property type="term" value="C:cytoplasm"/>
    <property type="evidence" value="ECO:0007669"/>
    <property type="project" value="TreeGrafter"/>
</dbReference>
<evidence type="ECO:0000256" key="3">
    <source>
        <dbReference type="ARBA" id="ARBA00022679"/>
    </source>
</evidence>
<dbReference type="CDD" id="cd03364">
    <property type="entry name" value="TOPRIM_DnaG_primases"/>
    <property type="match status" value="1"/>
</dbReference>
<dbReference type="InterPro" id="IPR013264">
    <property type="entry name" value="DNAG_N"/>
</dbReference>
<keyword evidence="2 12" id="KW-0639">Primosome</keyword>
<dbReference type="KEGG" id="poz:I0K15_01915"/>
<dbReference type="Pfam" id="PF10410">
    <property type="entry name" value="DnaB_bind"/>
    <property type="match status" value="1"/>
</dbReference>
<dbReference type="GO" id="GO:1990077">
    <property type="term" value="C:primosome complex"/>
    <property type="evidence" value="ECO:0007669"/>
    <property type="project" value="UniProtKB-KW"/>
</dbReference>
<evidence type="ECO:0000256" key="5">
    <source>
        <dbReference type="ARBA" id="ARBA00022705"/>
    </source>
</evidence>
<keyword evidence="8 12" id="KW-0862">Zinc</keyword>
<evidence type="ECO:0000313" key="15">
    <source>
        <dbReference type="Proteomes" id="UP000594800"/>
    </source>
</evidence>
<comment type="cofactor">
    <cofactor evidence="12">
        <name>Zn(2+)</name>
        <dbReference type="ChEBI" id="CHEBI:29105"/>
    </cofactor>
    <text evidence="12">Binds 1 zinc ion per monomer.</text>
</comment>
<keyword evidence="15" id="KW-1185">Reference proteome</keyword>
<evidence type="ECO:0000256" key="4">
    <source>
        <dbReference type="ARBA" id="ARBA00022695"/>
    </source>
</evidence>
<dbReference type="GO" id="GO:0000428">
    <property type="term" value="C:DNA-directed RNA polymerase complex"/>
    <property type="evidence" value="ECO:0007669"/>
    <property type="project" value="UniProtKB-KW"/>
</dbReference>
<accession>A0A7S9QDN3</accession>
<dbReference type="EC" id="2.7.7.101" evidence="12"/>
<dbReference type="InterPro" id="IPR030846">
    <property type="entry name" value="DnaG_bac"/>
</dbReference>
<evidence type="ECO:0000259" key="13">
    <source>
        <dbReference type="PROSITE" id="PS50880"/>
    </source>
</evidence>
<evidence type="ECO:0000256" key="9">
    <source>
        <dbReference type="ARBA" id="ARBA00022842"/>
    </source>
</evidence>
<dbReference type="GO" id="GO:0008270">
    <property type="term" value="F:zinc ion binding"/>
    <property type="evidence" value="ECO:0007669"/>
    <property type="project" value="UniProtKB-UniRule"/>
</dbReference>
<comment type="catalytic activity">
    <reaction evidence="12">
        <text>ssDNA + n NTP = ssDNA/pppN(pN)n-1 hybrid + (n-1) diphosphate.</text>
        <dbReference type="EC" id="2.7.7.101"/>
    </reaction>
</comment>
<evidence type="ECO:0000256" key="7">
    <source>
        <dbReference type="ARBA" id="ARBA00022771"/>
    </source>
</evidence>
<keyword evidence="3 12" id="KW-0808">Transferase</keyword>
<sequence length="638" mass="69808">MSLPPAFFDELRSRTSLSAVVARKVSWDNRKSNPGKGDMWAPCPFHQEKTASFHVDDRKGFYYCFGCQAKGDVIRFVMETENMPFMEAVETLAKEAGMQMPARDPRAVEKAEARAGLSEIMEMAVRFYRAQLSGAKAADARAYLERRQLTPETQSRFELGFAPDSRTILFEHLRGKGVAAEDIVAAGLAIQPDSGTPYDRFRGRIIFPIRDARGRAISLGGRAMDPNARAKYLNGPETELFDKGRALYNHGPAREAAGKTQSLIVAEGYMDVIALAQAGLGHAVAPLGTAITENQLQLMWRIADEPVIALDGDKAGIRAARRLIDVALPLLQPGKGLRFCILPEGQDPDDLIKADGAQAMEAQLSEARPMVDLLWERETEGKTFDSPERRAALDAGLRKLLAAIADPSLRSHYAAAIREKRQALFGGPPAQRSTWSPRTIAEAPTAGARGSMLTSEDGAARLRESVILARCLAHPDAAIRRESLLERLPFTCNDLAAIRDALLYRLGSPLHATPDAAMEALAEDLGFDPAARLSAVPHVRIDPHSRAEADTEVAEAALVELMELHAGFLGIGDEVRDAEEDLGGTADEGVTWRLKQASLARDRAMRGHRDFRAADGGEQELSDHLSRLIADEVWIKKR</sequence>
<evidence type="ECO:0000256" key="10">
    <source>
        <dbReference type="ARBA" id="ARBA00023125"/>
    </source>
</evidence>
<proteinExistence type="inferred from homology"/>
<dbReference type="RefSeq" id="WP_196103771.1">
    <property type="nucleotide sequence ID" value="NZ_CP064942.1"/>
</dbReference>
<dbReference type="InterPro" id="IPR002694">
    <property type="entry name" value="Znf_CHC2"/>
</dbReference>
<evidence type="ECO:0000256" key="1">
    <source>
        <dbReference type="ARBA" id="ARBA00022478"/>
    </source>
</evidence>
<dbReference type="Proteomes" id="UP000594800">
    <property type="component" value="Chromosome"/>
</dbReference>
<dbReference type="InterPro" id="IPR034151">
    <property type="entry name" value="TOPRIM_DnaG_bac"/>
</dbReference>
<keyword evidence="1 12" id="KW-0240">DNA-directed RNA polymerase</keyword>
<keyword evidence="4 12" id="KW-0548">Nucleotidyltransferase</keyword>
<dbReference type="InterPro" id="IPR036977">
    <property type="entry name" value="DNA_primase_Znf_CHC2"/>
</dbReference>
<dbReference type="InterPro" id="IPR006171">
    <property type="entry name" value="TOPRIM_dom"/>
</dbReference>
<dbReference type="HAMAP" id="MF_00974">
    <property type="entry name" value="DNA_primase_DnaG"/>
    <property type="match status" value="1"/>
</dbReference>
<dbReference type="InterPro" id="IPR050219">
    <property type="entry name" value="DnaG_primase"/>
</dbReference>
<keyword evidence="5 12" id="KW-0235">DNA replication</keyword>
<dbReference type="SUPFAM" id="SSF56731">
    <property type="entry name" value="DNA primase core"/>
    <property type="match status" value="1"/>
</dbReference>
<dbReference type="InterPro" id="IPR037068">
    <property type="entry name" value="DNA_primase_core_N_sf"/>
</dbReference>
<keyword evidence="6 12" id="KW-0479">Metal-binding</keyword>
<gene>
    <name evidence="12" type="primary">dnaG</name>
    <name evidence="14" type="ORF">I0K15_01915</name>
</gene>